<dbReference type="AlphaFoldDB" id="A0A806KKB7"/>
<dbReference type="EMBL" id="JQ844247">
    <property type="protein sequence ID" value="AGS53734.1"/>
    <property type="molecule type" value="Genomic_DNA"/>
</dbReference>
<name>A0A806KKB7_9BACT</name>
<organism evidence="1">
    <name type="scientific">uncultured bacterium contig00076</name>
    <dbReference type="NCBI Taxonomy" id="1181554"/>
    <lineage>
        <taxon>Bacteria</taxon>
        <taxon>environmental samples</taxon>
    </lineage>
</organism>
<proteinExistence type="predicted"/>
<protein>
    <submittedName>
        <fullName evidence="1">Uncharacterized protein</fullName>
    </submittedName>
</protein>
<reference evidence="1" key="1">
    <citation type="submission" date="2012-03" db="EMBL/GenBank/DDBJ databases">
        <title>Functional metagenomics reveals considerable lignocellulase gene clusters in the gut microbiome of a wood-feeding higher termite.</title>
        <authorList>
            <person name="Liu N."/>
        </authorList>
    </citation>
    <scope>NUCLEOTIDE SEQUENCE</scope>
</reference>
<sequence>MFPRSCDIFSIKCVNLPSAEVFRATGANCPSFRLKEGLK</sequence>
<accession>A0A806KKB7</accession>
<evidence type="ECO:0000313" key="1">
    <source>
        <dbReference type="EMBL" id="AGS53734.1"/>
    </source>
</evidence>